<sequence length="543" mass="56829">MEMRAHAASGPGERVRGRSWMVRLDPVGRGSSAVRFSCVRPACPEQRLPSVAAGRAFAVAHLTAHLRAAGEPRSGVYCACRADGCRGHAGPAAGGRDTGAAAWRCGGPVVFVVVADRAGRWWQALECCARCAAAHPSGQVAATAPPAGPARASGGAGPVRAAVAPRLRFSDAPGSADRAAPGGASPADPAGVPKPPGVPVPSPRPRAARPYGRHGKIAQRVVPHELRPTALRDELTELGDQFRAYQKRAEPDLALLADLHTRKARAFHEWAEVTGDAELRAQARRAEQAAVTVRGQHLQRTGHTPDGQETGVPRVLPGPQLWEHARAVLGHVRDHAPLPGPEARLLCLLLTLRTARSGSGNLTGQDVSALPLSDPGDLVGRLAASGWLWIECTAEEVLASRPENPTVVTVPSLVPGPDGERVLAFGKNTRARLSGWAQRVMTDRRLRRKRTTAAARLLALALATRTGLDGEVLGPGGEGVDTGSLAALYAGAPGDLPDLVAQLTAADWLAEAEVSGDRLIGRLSERVWPLSCPLPEPYGGAGS</sequence>
<evidence type="ECO:0000256" key="1">
    <source>
        <dbReference type="SAM" id="MobiDB-lite"/>
    </source>
</evidence>
<organism evidence="2 3">
    <name type="scientific">Streptomyces daghestanicus</name>
    <dbReference type="NCBI Taxonomy" id="66885"/>
    <lineage>
        <taxon>Bacteria</taxon>
        <taxon>Bacillati</taxon>
        <taxon>Actinomycetota</taxon>
        <taxon>Actinomycetes</taxon>
        <taxon>Kitasatosporales</taxon>
        <taxon>Streptomycetaceae</taxon>
        <taxon>Streptomyces</taxon>
    </lineage>
</organism>
<proteinExistence type="predicted"/>
<name>A0ABQ3QDZ2_9ACTN</name>
<dbReference type="Proteomes" id="UP001052655">
    <property type="component" value="Unassembled WGS sequence"/>
</dbReference>
<feature type="compositionally biased region" description="Pro residues" evidence="1">
    <location>
        <begin position="192"/>
        <end position="204"/>
    </location>
</feature>
<dbReference type="RefSeq" id="WP_190078133.1">
    <property type="nucleotide sequence ID" value="NZ_BMTC01000028.1"/>
</dbReference>
<comment type="caution">
    <text evidence="2">The sequence shown here is derived from an EMBL/GenBank/DDBJ whole genome shotgun (WGS) entry which is preliminary data.</text>
</comment>
<feature type="region of interest" description="Disordered" evidence="1">
    <location>
        <begin position="171"/>
        <end position="216"/>
    </location>
</feature>
<dbReference type="EMBL" id="BNDX01000018">
    <property type="protein sequence ID" value="GHI35519.1"/>
    <property type="molecule type" value="Genomic_DNA"/>
</dbReference>
<evidence type="ECO:0000313" key="3">
    <source>
        <dbReference type="Proteomes" id="UP001052655"/>
    </source>
</evidence>
<feature type="region of interest" description="Disordered" evidence="1">
    <location>
        <begin position="293"/>
        <end position="313"/>
    </location>
</feature>
<gene>
    <name evidence="2" type="ORF">Sdagh_72490</name>
</gene>
<evidence type="ECO:0000313" key="2">
    <source>
        <dbReference type="EMBL" id="GHI35519.1"/>
    </source>
</evidence>
<protein>
    <submittedName>
        <fullName evidence="2">Uncharacterized protein</fullName>
    </submittedName>
</protein>
<accession>A0ABQ3QDZ2</accession>
<feature type="compositionally biased region" description="Low complexity" evidence="1">
    <location>
        <begin position="171"/>
        <end position="191"/>
    </location>
</feature>
<feature type="region of interest" description="Disordered" evidence="1">
    <location>
        <begin position="139"/>
        <end position="158"/>
    </location>
</feature>
<keyword evidence="3" id="KW-1185">Reference proteome</keyword>
<reference evidence="2" key="1">
    <citation type="submission" date="2024-05" db="EMBL/GenBank/DDBJ databases">
        <title>Whole genome shotgun sequence of Streptomyces daghestanicus NBRC 12762.</title>
        <authorList>
            <person name="Komaki H."/>
            <person name="Tamura T."/>
        </authorList>
    </citation>
    <scope>NUCLEOTIDE SEQUENCE</scope>
    <source>
        <strain evidence="2">NBRC 12762</strain>
    </source>
</reference>